<accession>A0AAN9T4L1</accession>
<dbReference type="PANTHER" id="PTHR22812">
    <property type="entry name" value="CHROMOBOX PROTEIN"/>
    <property type="match status" value="1"/>
</dbReference>
<dbReference type="InterPro" id="IPR023780">
    <property type="entry name" value="Chromo_domain"/>
</dbReference>
<dbReference type="GO" id="GO:0005694">
    <property type="term" value="C:chromosome"/>
    <property type="evidence" value="ECO:0007669"/>
    <property type="project" value="UniProtKB-ARBA"/>
</dbReference>
<evidence type="ECO:0000256" key="1">
    <source>
        <dbReference type="ARBA" id="ARBA00004123"/>
    </source>
</evidence>
<evidence type="ECO:0000259" key="4">
    <source>
        <dbReference type="PROSITE" id="PS50013"/>
    </source>
</evidence>
<dbReference type="Proteomes" id="UP001367676">
    <property type="component" value="Unassembled WGS sequence"/>
</dbReference>
<reference evidence="5 6" key="1">
    <citation type="submission" date="2024-03" db="EMBL/GenBank/DDBJ databases">
        <title>Adaptation during the transition from Ophiocordyceps entomopathogen to insect associate is accompanied by gene loss and intensified selection.</title>
        <authorList>
            <person name="Ward C.M."/>
            <person name="Onetto C.A."/>
            <person name="Borneman A.R."/>
        </authorList>
    </citation>
    <scope>NUCLEOTIDE SEQUENCE [LARGE SCALE GENOMIC DNA]</scope>
    <source>
        <strain evidence="5">AWRI1</strain>
        <tissue evidence="5">Single Adult Female</tissue>
    </source>
</reference>
<dbReference type="EMBL" id="JBBCAQ010000037">
    <property type="protein sequence ID" value="KAK7573797.1"/>
    <property type="molecule type" value="Genomic_DNA"/>
</dbReference>
<organism evidence="5 6">
    <name type="scientific">Parthenolecanium corni</name>
    <dbReference type="NCBI Taxonomy" id="536013"/>
    <lineage>
        <taxon>Eukaryota</taxon>
        <taxon>Metazoa</taxon>
        <taxon>Ecdysozoa</taxon>
        <taxon>Arthropoda</taxon>
        <taxon>Hexapoda</taxon>
        <taxon>Insecta</taxon>
        <taxon>Pterygota</taxon>
        <taxon>Neoptera</taxon>
        <taxon>Paraneoptera</taxon>
        <taxon>Hemiptera</taxon>
        <taxon>Sternorrhyncha</taxon>
        <taxon>Coccoidea</taxon>
        <taxon>Coccidae</taxon>
        <taxon>Parthenolecanium</taxon>
    </lineage>
</organism>
<sequence length="126" mass="14868">MAKKRAVKRKSESNVKSESDDEDATDYEVLKIVDVRYTKSDKREFLIRWKNYSPKQDSWEPEENLSCDELISKFLEEQEKRSKEPAKQLRKKPAVVKRFASPGHRRSKRTGSNRKNYIEAEDGDED</sequence>
<dbReference type="AlphaFoldDB" id="A0AAN9T4L1"/>
<dbReference type="Gene3D" id="2.40.50.40">
    <property type="match status" value="1"/>
</dbReference>
<name>A0AAN9T4L1_9HEMI</name>
<feature type="compositionally biased region" description="Basic residues" evidence="3">
    <location>
        <begin position="103"/>
        <end position="112"/>
    </location>
</feature>
<proteinExistence type="predicted"/>
<feature type="domain" description="Chromo" evidence="4">
    <location>
        <begin position="27"/>
        <end position="86"/>
    </location>
</feature>
<dbReference type="InterPro" id="IPR051219">
    <property type="entry name" value="Heterochromatin_chromo-domain"/>
</dbReference>
<feature type="compositionally biased region" description="Basic and acidic residues" evidence="3">
    <location>
        <begin position="78"/>
        <end position="87"/>
    </location>
</feature>
<dbReference type="InterPro" id="IPR023779">
    <property type="entry name" value="Chromodomain_CS"/>
</dbReference>
<feature type="region of interest" description="Disordered" evidence="3">
    <location>
        <begin position="1"/>
        <end position="23"/>
    </location>
</feature>
<dbReference type="PROSITE" id="PS00598">
    <property type="entry name" value="CHROMO_1"/>
    <property type="match status" value="1"/>
</dbReference>
<comment type="caution">
    <text evidence="5">The sequence shown here is derived from an EMBL/GenBank/DDBJ whole genome shotgun (WGS) entry which is preliminary data.</text>
</comment>
<comment type="subcellular location">
    <subcellularLocation>
        <location evidence="1">Nucleus</location>
    </subcellularLocation>
</comment>
<evidence type="ECO:0000256" key="3">
    <source>
        <dbReference type="SAM" id="MobiDB-lite"/>
    </source>
</evidence>
<dbReference type="Pfam" id="PF00385">
    <property type="entry name" value="Chromo"/>
    <property type="match status" value="1"/>
</dbReference>
<gene>
    <name evidence="5" type="ORF">V9T40_010988</name>
</gene>
<evidence type="ECO:0000313" key="6">
    <source>
        <dbReference type="Proteomes" id="UP001367676"/>
    </source>
</evidence>
<keyword evidence="6" id="KW-1185">Reference proteome</keyword>
<dbReference type="PROSITE" id="PS50013">
    <property type="entry name" value="CHROMO_2"/>
    <property type="match status" value="1"/>
</dbReference>
<feature type="region of interest" description="Disordered" evidence="3">
    <location>
        <begin position="78"/>
        <end position="126"/>
    </location>
</feature>
<protein>
    <recommendedName>
        <fullName evidence="4">Chromo domain-containing protein</fullName>
    </recommendedName>
</protein>
<dbReference type="CDD" id="cd00024">
    <property type="entry name" value="CD_CSD"/>
    <property type="match status" value="1"/>
</dbReference>
<keyword evidence="2" id="KW-0539">Nucleus</keyword>
<evidence type="ECO:0000313" key="5">
    <source>
        <dbReference type="EMBL" id="KAK7573797.1"/>
    </source>
</evidence>
<dbReference type="SMART" id="SM00298">
    <property type="entry name" value="CHROMO"/>
    <property type="match status" value="1"/>
</dbReference>
<dbReference type="InterPro" id="IPR000953">
    <property type="entry name" value="Chromo/chromo_shadow_dom"/>
</dbReference>
<evidence type="ECO:0000256" key="2">
    <source>
        <dbReference type="ARBA" id="ARBA00023242"/>
    </source>
</evidence>
<dbReference type="GO" id="GO:0005634">
    <property type="term" value="C:nucleus"/>
    <property type="evidence" value="ECO:0007669"/>
    <property type="project" value="UniProtKB-SubCell"/>
</dbReference>
<dbReference type="SUPFAM" id="SSF54160">
    <property type="entry name" value="Chromo domain-like"/>
    <property type="match status" value="1"/>
</dbReference>
<dbReference type="InterPro" id="IPR016197">
    <property type="entry name" value="Chromo-like_dom_sf"/>
</dbReference>
<feature type="compositionally biased region" description="Basic and acidic residues" evidence="3">
    <location>
        <begin position="9"/>
        <end position="18"/>
    </location>
</feature>